<dbReference type="InterPro" id="IPR008972">
    <property type="entry name" value="Cupredoxin"/>
</dbReference>
<dbReference type="Proteomes" id="UP000613582">
    <property type="component" value="Unassembled WGS sequence"/>
</dbReference>
<organism evidence="19 20">
    <name type="scientific">Aquisalinus flavus</name>
    <dbReference type="NCBI Taxonomy" id="1526572"/>
    <lineage>
        <taxon>Bacteria</taxon>
        <taxon>Pseudomonadati</taxon>
        <taxon>Pseudomonadota</taxon>
        <taxon>Alphaproteobacteria</taxon>
        <taxon>Parvularculales</taxon>
        <taxon>Parvularculaceae</taxon>
        <taxon>Aquisalinus</taxon>
    </lineage>
</organism>
<gene>
    <name evidence="19" type="ORF">GCM10011342_01350</name>
</gene>
<comment type="cofactor">
    <cofactor evidence="14">
        <name>Cu cation</name>
        <dbReference type="ChEBI" id="CHEBI:23378"/>
    </cofactor>
    <text evidence="14">Binds a copper A center.</text>
</comment>
<evidence type="ECO:0000256" key="2">
    <source>
        <dbReference type="ARBA" id="ARBA00007866"/>
    </source>
</evidence>
<evidence type="ECO:0000256" key="1">
    <source>
        <dbReference type="ARBA" id="ARBA00004141"/>
    </source>
</evidence>
<feature type="signal peptide" evidence="16">
    <location>
        <begin position="1"/>
        <end position="31"/>
    </location>
</feature>
<comment type="similarity">
    <text evidence="2 13">Belongs to the cytochrome c oxidase subunit 2 family.</text>
</comment>
<dbReference type="EC" id="7.1.1.9" evidence="14"/>
<protein>
    <recommendedName>
        <fullName evidence="14">Cytochrome c oxidase subunit 2</fullName>
        <ecNumber evidence="14">7.1.1.9</ecNumber>
    </recommendedName>
</protein>
<dbReference type="GO" id="GO:0005886">
    <property type="term" value="C:plasma membrane"/>
    <property type="evidence" value="ECO:0007669"/>
    <property type="project" value="UniProtKB-SubCell"/>
</dbReference>
<evidence type="ECO:0000256" key="9">
    <source>
        <dbReference type="ARBA" id="ARBA00022989"/>
    </source>
</evidence>
<dbReference type="InterPro" id="IPR002429">
    <property type="entry name" value="CcO_II-like_C"/>
</dbReference>
<keyword evidence="6 14" id="KW-0479">Metal-binding</keyword>
<feature type="domain" description="Cytochrome oxidase subunit II transmembrane region profile" evidence="18">
    <location>
        <begin position="33"/>
        <end position="129"/>
    </location>
</feature>
<reference evidence="19" key="1">
    <citation type="journal article" date="2014" name="Int. J. Syst. Evol. Microbiol.">
        <title>Complete genome sequence of Corynebacterium casei LMG S-19264T (=DSM 44701T), isolated from a smear-ripened cheese.</title>
        <authorList>
            <consortium name="US DOE Joint Genome Institute (JGI-PGF)"/>
            <person name="Walter F."/>
            <person name="Albersmeier A."/>
            <person name="Kalinowski J."/>
            <person name="Ruckert C."/>
        </authorList>
    </citation>
    <scope>NUCLEOTIDE SEQUENCE</scope>
    <source>
        <strain evidence="19">CGMCC 1.12921</strain>
    </source>
</reference>
<keyword evidence="20" id="KW-1185">Reference proteome</keyword>
<evidence type="ECO:0000256" key="15">
    <source>
        <dbReference type="SAM" id="Phobius"/>
    </source>
</evidence>
<evidence type="ECO:0000256" key="6">
    <source>
        <dbReference type="ARBA" id="ARBA00022723"/>
    </source>
</evidence>
<dbReference type="PROSITE" id="PS50857">
    <property type="entry name" value="COX2_CUA"/>
    <property type="match status" value="1"/>
</dbReference>
<sequence length="397" mass="43810">MKSEMTMTNIFKTSIATLAMLAGTTLMAAHAQVPTDGDLGFQPAATPLAEEVHQFHNLVLLPIITFISLFVLALLIWVIVRYNRRANPVAHKFSHNTTVEVLWTLIPIFILAYIAVFSFDLLYKEGVLPDGRKVSYVSDGTSTAYAFENDFQENRMVTNARHMEIYVTTPAGERSKLDGEAYTLEGLGTPEVLVSLDSAPAAGSEITVVGGRSRIGRGKFLDLFGEDNSEIATRPTLTIKATGYQWGWNYAYPDYGDFEFDALLAQKDDLDDSSLYLLAATNDIVVPAGETVRIITTARDVIHSWAMPAFTLKIDAVPGRLNETWFRAPQTPGTTYYGQCSEICGKDHAYMPIGLRVVSDAEFEAWVDEQRALAGMDPYFDDETRLADAADNSDAAQ</sequence>
<feature type="transmembrane region" description="Helical" evidence="15">
    <location>
        <begin position="55"/>
        <end position="80"/>
    </location>
</feature>
<dbReference type="PROSITE" id="PS50999">
    <property type="entry name" value="COX2_TM"/>
    <property type="match status" value="1"/>
</dbReference>
<dbReference type="Gene3D" id="2.60.40.420">
    <property type="entry name" value="Cupredoxins - blue copper proteins"/>
    <property type="match status" value="1"/>
</dbReference>
<dbReference type="InterPro" id="IPR011759">
    <property type="entry name" value="Cyt_c_oxidase_su2_TM_dom"/>
</dbReference>
<name>A0A8J2V3Q7_9PROT</name>
<feature type="transmembrane region" description="Helical" evidence="15">
    <location>
        <begin position="101"/>
        <end position="123"/>
    </location>
</feature>
<feature type="chain" id="PRO_5035298471" description="Cytochrome c oxidase subunit 2" evidence="16">
    <location>
        <begin position="32"/>
        <end position="397"/>
    </location>
</feature>
<keyword evidence="4 13" id="KW-0679">Respiratory chain</keyword>
<evidence type="ECO:0000313" key="19">
    <source>
        <dbReference type="EMBL" id="GGC96273.1"/>
    </source>
</evidence>
<dbReference type="GO" id="GO:0042773">
    <property type="term" value="P:ATP synthesis coupled electron transport"/>
    <property type="evidence" value="ECO:0007669"/>
    <property type="project" value="TreeGrafter"/>
</dbReference>
<keyword evidence="3 13" id="KW-0813">Transport</keyword>
<keyword evidence="10 14" id="KW-0186">Copper</keyword>
<evidence type="ECO:0000256" key="8">
    <source>
        <dbReference type="ARBA" id="ARBA00022982"/>
    </source>
</evidence>
<evidence type="ECO:0000256" key="7">
    <source>
        <dbReference type="ARBA" id="ARBA00022967"/>
    </source>
</evidence>
<keyword evidence="7" id="KW-1278">Translocase</keyword>
<keyword evidence="5 13" id="KW-0812">Transmembrane</keyword>
<dbReference type="InterPro" id="IPR045187">
    <property type="entry name" value="CcO_II"/>
</dbReference>
<dbReference type="InterPro" id="IPR001505">
    <property type="entry name" value="Copper_CuA"/>
</dbReference>
<dbReference type="EMBL" id="BMGH01000001">
    <property type="protein sequence ID" value="GGC96273.1"/>
    <property type="molecule type" value="Genomic_DNA"/>
</dbReference>
<evidence type="ECO:0000256" key="4">
    <source>
        <dbReference type="ARBA" id="ARBA00022660"/>
    </source>
</evidence>
<dbReference type="Pfam" id="PF00116">
    <property type="entry name" value="COX2"/>
    <property type="match status" value="1"/>
</dbReference>
<dbReference type="SUPFAM" id="SSF81464">
    <property type="entry name" value="Cytochrome c oxidase subunit II-like, transmembrane region"/>
    <property type="match status" value="1"/>
</dbReference>
<evidence type="ECO:0000313" key="20">
    <source>
        <dbReference type="Proteomes" id="UP000613582"/>
    </source>
</evidence>
<evidence type="ECO:0000259" key="18">
    <source>
        <dbReference type="PROSITE" id="PS50999"/>
    </source>
</evidence>
<accession>A0A8J2V3Q7</accession>
<feature type="domain" description="Cytochrome oxidase subunit II copper A binding" evidence="17">
    <location>
        <begin position="234"/>
        <end position="369"/>
    </location>
</feature>
<comment type="function">
    <text evidence="14">Subunits I and II form the functional core of the enzyme complex. Electrons originating in cytochrome c are transferred via heme a and Cu(A) to the binuclear center formed by heme a3 and Cu(B).</text>
</comment>
<comment type="caution">
    <text evidence="19">The sequence shown here is derived from an EMBL/GenBank/DDBJ whole genome shotgun (WGS) entry which is preliminary data.</text>
</comment>
<dbReference type="PANTHER" id="PTHR22888:SF9">
    <property type="entry name" value="CYTOCHROME C OXIDASE SUBUNIT 2"/>
    <property type="match status" value="1"/>
</dbReference>
<evidence type="ECO:0000256" key="3">
    <source>
        <dbReference type="ARBA" id="ARBA00022448"/>
    </source>
</evidence>
<evidence type="ECO:0000256" key="16">
    <source>
        <dbReference type="SAM" id="SignalP"/>
    </source>
</evidence>
<dbReference type="Gene3D" id="1.10.287.90">
    <property type="match status" value="1"/>
</dbReference>
<comment type="subcellular location">
    <subcellularLocation>
        <location evidence="13">Cell membrane</location>
        <topology evidence="13">Multi-pass membrane protein</topology>
    </subcellularLocation>
    <subcellularLocation>
        <location evidence="1">Membrane</location>
        <topology evidence="1">Multi-pass membrane protein</topology>
    </subcellularLocation>
</comment>
<evidence type="ECO:0000256" key="12">
    <source>
        <dbReference type="ARBA" id="ARBA00047816"/>
    </source>
</evidence>
<proteinExistence type="inferred from homology"/>
<evidence type="ECO:0000256" key="5">
    <source>
        <dbReference type="ARBA" id="ARBA00022692"/>
    </source>
</evidence>
<dbReference type="InterPro" id="IPR036257">
    <property type="entry name" value="Cyt_c_oxidase_su2_TM_sf"/>
</dbReference>
<dbReference type="AlphaFoldDB" id="A0A8J2V3Q7"/>
<keyword evidence="16" id="KW-0732">Signal</keyword>
<dbReference type="InterPro" id="IPR034210">
    <property type="entry name" value="CcO_II_C"/>
</dbReference>
<keyword evidence="9 15" id="KW-1133">Transmembrane helix</keyword>
<keyword evidence="11 15" id="KW-0472">Membrane</keyword>
<keyword evidence="8 13" id="KW-0249">Electron transport</keyword>
<dbReference type="PANTHER" id="PTHR22888">
    <property type="entry name" value="CYTOCHROME C OXIDASE, SUBUNIT II"/>
    <property type="match status" value="1"/>
</dbReference>
<dbReference type="Pfam" id="PF02790">
    <property type="entry name" value="COX2_TM"/>
    <property type="match status" value="1"/>
</dbReference>
<dbReference type="GO" id="GO:0004129">
    <property type="term" value="F:cytochrome-c oxidase activity"/>
    <property type="evidence" value="ECO:0007669"/>
    <property type="project" value="UniProtKB-EC"/>
</dbReference>
<dbReference type="GO" id="GO:0005507">
    <property type="term" value="F:copper ion binding"/>
    <property type="evidence" value="ECO:0007669"/>
    <property type="project" value="InterPro"/>
</dbReference>
<comment type="catalytic activity">
    <reaction evidence="12 14">
        <text>4 Fe(II)-[cytochrome c] + O2 + 8 H(+)(in) = 4 Fe(III)-[cytochrome c] + 2 H2O + 4 H(+)(out)</text>
        <dbReference type="Rhea" id="RHEA:11436"/>
        <dbReference type="Rhea" id="RHEA-COMP:10350"/>
        <dbReference type="Rhea" id="RHEA-COMP:14399"/>
        <dbReference type="ChEBI" id="CHEBI:15377"/>
        <dbReference type="ChEBI" id="CHEBI:15378"/>
        <dbReference type="ChEBI" id="CHEBI:15379"/>
        <dbReference type="ChEBI" id="CHEBI:29033"/>
        <dbReference type="ChEBI" id="CHEBI:29034"/>
        <dbReference type="EC" id="7.1.1.9"/>
    </reaction>
</comment>
<evidence type="ECO:0000259" key="17">
    <source>
        <dbReference type="PROSITE" id="PS50857"/>
    </source>
</evidence>
<evidence type="ECO:0000256" key="13">
    <source>
        <dbReference type="RuleBase" id="RU000456"/>
    </source>
</evidence>
<dbReference type="PROSITE" id="PS00078">
    <property type="entry name" value="COX2"/>
    <property type="match status" value="1"/>
</dbReference>
<evidence type="ECO:0000256" key="10">
    <source>
        <dbReference type="ARBA" id="ARBA00023008"/>
    </source>
</evidence>
<reference evidence="19" key="2">
    <citation type="submission" date="2020-09" db="EMBL/GenBank/DDBJ databases">
        <authorList>
            <person name="Sun Q."/>
            <person name="Zhou Y."/>
        </authorList>
    </citation>
    <scope>NUCLEOTIDE SEQUENCE</scope>
    <source>
        <strain evidence="19">CGMCC 1.12921</strain>
    </source>
</reference>
<dbReference type="CDD" id="cd13912">
    <property type="entry name" value="CcO_II_C"/>
    <property type="match status" value="1"/>
</dbReference>
<evidence type="ECO:0000256" key="14">
    <source>
        <dbReference type="RuleBase" id="RU004024"/>
    </source>
</evidence>
<dbReference type="SUPFAM" id="SSF49503">
    <property type="entry name" value="Cupredoxins"/>
    <property type="match status" value="1"/>
</dbReference>
<evidence type="ECO:0000256" key="11">
    <source>
        <dbReference type="ARBA" id="ARBA00023136"/>
    </source>
</evidence>